<comment type="caution">
    <text evidence="1">The sequence shown here is derived from an EMBL/GenBank/DDBJ whole genome shotgun (WGS) entry which is preliminary data.</text>
</comment>
<evidence type="ECO:0008006" key="3">
    <source>
        <dbReference type="Google" id="ProtNLM"/>
    </source>
</evidence>
<sequence>MPITYDEVRAFALALPLVADGTSYGYPCLKANGKFLTRLKEDGDSLVLPGVPFDEREMLIEAAPEVFYFTDHYRNYPMVLARLSAVEAGTVKRLIERHWRACVPKKVARAHDEGL</sequence>
<dbReference type="OrthoDB" id="954305at2"/>
<reference evidence="1 2" key="1">
    <citation type="submission" date="2017-12" db="EMBL/GenBank/DDBJ databases">
        <title>The genome sequence of Caulobacter sp. 410.</title>
        <authorList>
            <person name="Gao J."/>
            <person name="Mao X."/>
            <person name="Sun J."/>
        </authorList>
    </citation>
    <scope>NUCLEOTIDE SEQUENCE [LARGE SCALE GENOMIC DNA]</scope>
    <source>
        <strain evidence="1 2">410</strain>
    </source>
</reference>
<evidence type="ECO:0000313" key="1">
    <source>
        <dbReference type="EMBL" id="PLR27767.1"/>
    </source>
</evidence>
<name>A0A2N5DNZ7_9CAUL</name>
<dbReference type="RefSeq" id="WP_101716971.1">
    <property type="nucleotide sequence ID" value="NZ_PJRS01000011.1"/>
</dbReference>
<accession>A0A2N5DNZ7</accession>
<keyword evidence="2" id="KW-1185">Reference proteome</keyword>
<dbReference type="EMBL" id="PJRS01000011">
    <property type="protein sequence ID" value="PLR27767.1"/>
    <property type="molecule type" value="Genomic_DNA"/>
</dbReference>
<gene>
    <name evidence="1" type="ORF">SGCZBJ_05250</name>
</gene>
<proteinExistence type="predicted"/>
<evidence type="ECO:0000313" key="2">
    <source>
        <dbReference type="Proteomes" id="UP000234479"/>
    </source>
</evidence>
<organism evidence="1 2">
    <name type="scientific">Caulobacter zeae</name>
    <dbReference type="NCBI Taxonomy" id="2055137"/>
    <lineage>
        <taxon>Bacteria</taxon>
        <taxon>Pseudomonadati</taxon>
        <taxon>Pseudomonadota</taxon>
        <taxon>Alphaproteobacteria</taxon>
        <taxon>Caulobacterales</taxon>
        <taxon>Caulobacteraceae</taxon>
        <taxon>Caulobacter</taxon>
    </lineage>
</organism>
<dbReference type="Proteomes" id="UP000234479">
    <property type="component" value="Unassembled WGS sequence"/>
</dbReference>
<protein>
    <recommendedName>
        <fullName evidence="3">MmcQ/YjbR family DNA-binding protein</fullName>
    </recommendedName>
</protein>
<dbReference type="AlphaFoldDB" id="A0A2N5DNZ7"/>